<evidence type="ECO:0000313" key="3">
    <source>
        <dbReference type="Proteomes" id="UP001556637"/>
    </source>
</evidence>
<protein>
    <submittedName>
        <fullName evidence="2">Tetratricopeptide repeat protein</fullName>
    </submittedName>
</protein>
<dbReference type="Pfam" id="PF13176">
    <property type="entry name" value="TPR_7"/>
    <property type="match status" value="1"/>
</dbReference>
<organism evidence="2 3">
    <name type="scientific">Spiribacter insolitus</name>
    <dbReference type="NCBI Taxonomy" id="3122417"/>
    <lineage>
        <taxon>Bacteria</taxon>
        <taxon>Pseudomonadati</taxon>
        <taxon>Pseudomonadota</taxon>
        <taxon>Gammaproteobacteria</taxon>
        <taxon>Chromatiales</taxon>
        <taxon>Ectothiorhodospiraceae</taxon>
        <taxon>Spiribacter</taxon>
    </lineage>
</organism>
<dbReference type="SUPFAM" id="SSF48452">
    <property type="entry name" value="TPR-like"/>
    <property type="match status" value="1"/>
</dbReference>
<feature type="signal peptide" evidence="1">
    <location>
        <begin position="1"/>
        <end position="25"/>
    </location>
</feature>
<keyword evidence="1" id="KW-0732">Signal</keyword>
<proteinExistence type="predicted"/>
<comment type="caution">
    <text evidence="2">The sequence shown here is derived from an EMBL/GenBank/DDBJ whole genome shotgun (WGS) entry which is preliminary data.</text>
</comment>
<reference evidence="2 3" key="1">
    <citation type="submission" date="2024-02" db="EMBL/GenBank/DDBJ databases">
        <title>New especies of Spiribacter isolated from saline water.</title>
        <authorList>
            <person name="Leon M.J."/>
            <person name="De La Haba R."/>
            <person name="Sanchez-Porro C."/>
            <person name="Ventosa A."/>
        </authorList>
    </citation>
    <scope>NUCLEOTIDE SEQUENCE [LARGE SCALE GENOMIC DNA]</scope>
    <source>
        <strain evidence="3">ag22IC4-189</strain>
    </source>
</reference>
<sequence>MSIHWSIPALTITALLLGMSPVALAQSENLERAPSETASDERALTLYHEGKRAMETGDLATGARHFREALSLDDRLQPARRDYARILMAAGRPDRAQAVLALGLELSPRDGATARMLARVARENGDLDLAIRALESIRPDTDAEETTLRANLATLYQATGNYSQAASLYAELRTVEPAAPRWILGEALALDYAGVTTDAAFAWSALIAHDEIDPSVRRYAEARIAALRDAQVPYGD</sequence>
<dbReference type="Pfam" id="PF14559">
    <property type="entry name" value="TPR_19"/>
    <property type="match status" value="1"/>
</dbReference>
<keyword evidence="3" id="KW-1185">Reference proteome</keyword>
<dbReference type="EMBL" id="JBAKFF010000001">
    <property type="protein sequence ID" value="MEX0430632.1"/>
    <property type="molecule type" value="Genomic_DNA"/>
</dbReference>
<evidence type="ECO:0000256" key="1">
    <source>
        <dbReference type="SAM" id="SignalP"/>
    </source>
</evidence>
<accession>A0ABV3T5Z2</accession>
<dbReference type="Gene3D" id="1.25.40.10">
    <property type="entry name" value="Tetratricopeptide repeat domain"/>
    <property type="match status" value="1"/>
</dbReference>
<dbReference type="Proteomes" id="UP001556637">
    <property type="component" value="Unassembled WGS sequence"/>
</dbReference>
<evidence type="ECO:0000313" key="2">
    <source>
        <dbReference type="EMBL" id="MEX0430632.1"/>
    </source>
</evidence>
<gene>
    <name evidence="2" type="ORF">V6X30_04340</name>
</gene>
<dbReference type="InterPro" id="IPR011990">
    <property type="entry name" value="TPR-like_helical_dom_sf"/>
</dbReference>
<feature type="chain" id="PRO_5047183469" evidence="1">
    <location>
        <begin position="26"/>
        <end position="236"/>
    </location>
</feature>
<dbReference type="InterPro" id="IPR019734">
    <property type="entry name" value="TPR_rpt"/>
</dbReference>
<dbReference type="RefSeq" id="WP_367983420.1">
    <property type="nucleotide sequence ID" value="NZ_JBAKFF010000001.1"/>
</dbReference>
<name>A0ABV3T5Z2_9GAMM</name>